<sequence>MGNGTAAQRARAGLARAAKAIKRRVLELAAATDRGECLWDGTVNNDATLDVDHVPVLLDIEDEDDALEESTLEPVSNPPEDTEDDDIVELLPHETLEMIESDKKGEDGGMRERNVNEVLKKRASDMSAKEWKKVEKNRALGYNGQSRSWTNETIRKARKQEEEDAKTRNSAPAKMMRQFFAPRPKPPVPEPEPTPVPSDSRPTSPIFVYDSDVSDLVEYDGVICSTVGWLKDASQTLEYGKNYEGYWNGELFIKQIIEKIIPAFEAAHGPGHQMLFMIDNSQGHSAYAEDALVVNRMNLNPGGKQALMRPGWFIKDGRTVSQPMVFEPGHASAGKAKGMKAVLQERGLWNPSLKMRCKDSCLTKSCCAHSVLTHEPDFQQQRSLVQETIENARHLCIILPKYHCELNFIEFFWGAVKRYLRDNCDYSFDTLRANMPKALESVKLSTIRKWEHRTFRWLEAYSVGLDAKDAQKRVKEFSSHRYKSHRRVPESLAAQFDE</sequence>
<feature type="compositionally biased region" description="Basic and acidic residues" evidence="1">
    <location>
        <begin position="153"/>
        <end position="167"/>
    </location>
</feature>
<evidence type="ECO:0000313" key="2">
    <source>
        <dbReference type="EMBL" id="CAK5263642.1"/>
    </source>
</evidence>
<evidence type="ECO:0000313" key="3">
    <source>
        <dbReference type="Proteomes" id="UP001295794"/>
    </source>
</evidence>
<name>A0AAD2GWS5_9AGAR</name>
<feature type="region of interest" description="Disordered" evidence="1">
    <location>
        <begin position="143"/>
        <end position="204"/>
    </location>
</feature>
<dbReference type="AlphaFoldDB" id="A0AAD2GWS5"/>
<reference evidence="2" key="1">
    <citation type="submission" date="2023-11" db="EMBL/GenBank/DDBJ databases">
        <authorList>
            <person name="De Vega J J."/>
            <person name="De Vega J J."/>
        </authorList>
    </citation>
    <scope>NUCLEOTIDE SEQUENCE</scope>
</reference>
<proteinExistence type="predicted"/>
<gene>
    <name evidence="2" type="ORF">MYCIT1_LOCUS3164</name>
</gene>
<dbReference type="Gene3D" id="3.30.420.10">
    <property type="entry name" value="Ribonuclease H-like superfamily/Ribonuclease H"/>
    <property type="match status" value="1"/>
</dbReference>
<dbReference type="Proteomes" id="UP001295794">
    <property type="component" value="Unassembled WGS sequence"/>
</dbReference>
<protein>
    <submittedName>
        <fullName evidence="2">Uncharacterized protein</fullName>
    </submittedName>
</protein>
<organism evidence="2 3">
    <name type="scientific">Mycena citricolor</name>
    <dbReference type="NCBI Taxonomy" id="2018698"/>
    <lineage>
        <taxon>Eukaryota</taxon>
        <taxon>Fungi</taxon>
        <taxon>Dikarya</taxon>
        <taxon>Basidiomycota</taxon>
        <taxon>Agaricomycotina</taxon>
        <taxon>Agaricomycetes</taxon>
        <taxon>Agaricomycetidae</taxon>
        <taxon>Agaricales</taxon>
        <taxon>Marasmiineae</taxon>
        <taxon>Mycenaceae</taxon>
        <taxon>Mycena</taxon>
    </lineage>
</organism>
<dbReference type="PANTHER" id="PTHR35871">
    <property type="entry name" value="EXPRESSED PROTEIN"/>
    <property type="match status" value="1"/>
</dbReference>
<dbReference type="EMBL" id="CAVNYO010000042">
    <property type="protein sequence ID" value="CAK5263642.1"/>
    <property type="molecule type" value="Genomic_DNA"/>
</dbReference>
<dbReference type="InterPro" id="IPR036397">
    <property type="entry name" value="RNaseH_sf"/>
</dbReference>
<feature type="compositionally biased region" description="Pro residues" evidence="1">
    <location>
        <begin position="183"/>
        <end position="196"/>
    </location>
</feature>
<keyword evidence="3" id="KW-1185">Reference proteome</keyword>
<dbReference type="GO" id="GO:0003676">
    <property type="term" value="F:nucleic acid binding"/>
    <property type="evidence" value="ECO:0007669"/>
    <property type="project" value="InterPro"/>
</dbReference>
<accession>A0AAD2GWS5</accession>
<feature type="region of interest" description="Disordered" evidence="1">
    <location>
        <begin position="66"/>
        <end position="85"/>
    </location>
</feature>
<feature type="compositionally biased region" description="Polar residues" evidence="1">
    <location>
        <begin position="143"/>
        <end position="152"/>
    </location>
</feature>
<comment type="caution">
    <text evidence="2">The sequence shown here is derived from an EMBL/GenBank/DDBJ whole genome shotgun (WGS) entry which is preliminary data.</text>
</comment>
<evidence type="ECO:0000256" key="1">
    <source>
        <dbReference type="SAM" id="MobiDB-lite"/>
    </source>
</evidence>
<dbReference type="PANTHER" id="PTHR35871:SF1">
    <property type="entry name" value="CXC1-LIKE CYSTEINE CLUSTER ASSOCIATED WITH KDZ TRANSPOSASES DOMAIN-CONTAINING PROTEIN"/>
    <property type="match status" value="1"/>
</dbReference>